<dbReference type="SMART" id="SM00823">
    <property type="entry name" value="PKS_PP"/>
    <property type="match status" value="2"/>
</dbReference>
<dbReference type="Pfam" id="PF00109">
    <property type="entry name" value="ketoacyl-synt"/>
    <property type="match status" value="1"/>
</dbReference>
<evidence type="ECO:0000256" key="5">
    <source>
        <dbReference type="ARBA" id="ARBA00023194"/>
    </source>
</evidence>
<dbReference type="PROSITE" id="PS00606">
    <property type="entry name" value="KS3_1"/>
    <property type="match status" value="1"/>
</dbReference>
<evidence type="ECO:0000313" key="9">
    <source>
        <dbReference type="EMBL" id="MFC5471058.1"/>
    </source>
</evidence>
<organism evidence="9 10">
    <name type="scientific">Cohnella suwonensis</name>
    <dbReference type="NCBI Taxonomy" id="696072"/>
    <lineage>
        <taxon>Bacteria</taxon>
        <taxon>Bacillati</taxon>
        <taxon>Bacillota</taxon>
        <taxon>Bacilli</taxon>
        <taxon>Bacillales</taxon>
        <taxon>Paenibacillaceae</taxon>
        <taxon>Cohnella</taxon>
    </lineage>
</organism>
<dbReference type="RefSeq" id="WP_378083104.1">
    <property type="nucleotide sequence ID" value="NZ_JBHSMH010000088.1"/>
</dbReference>
<accession>A0ABW0LYV8</accession>
<evidence type="ECO:0000256" key="4">
    <source>
        <dbReference type="ARBA" id="ARBA00022679"/>
    </source>
</evidence>
<feature type="compositionally biased region" description="Basic and acidic residues" evidence="6">
    <location>
        <begin position="1853"/>
        <end position="1866"/>
    </location>
</feature>
<dbReference type="Pfam" id="PF02801">
    <property type="entry name" value="Ketoacyl-synt_C"/>
    <property type="match status" value="1"/>
</dbReference>
<feature type="region of interest" description="Disordered" evidence="6">
    <location>
        <begin position="1851"/>
        <end position="1870"/>
    </location>
</feature>
<keyword evidence="4" id="KW-0808">Transferase</keyword>
<dbReference type="InterPro" id="IPR023214">
    <property type="entry name" value="HAD_sf"/>
</dbReference>
<dbReference type="SUPFAM" id="SSF47336">
    <property type="entry name" value="ACP-like"/>
    <property type="match status" value="2"/>
</dbReference>
<dbReference type="Gene3D" id="3.40.50.12780">
    <property type="entry name" value="N-terminal domain of ligase-like"/>
    <property type="match status" value="1"/>
</dbReference>
<dbReference type="NCBIfam" id="TIGR01686">
    <property type="entry name" value="FkbH"/>
    <property type="match status" value="1"/>
</dbReference>
<dbReference type="PANTHER" id="PTHR45527">
    <property type="entry name" value="NONRIBOSOMAL PEPTIDE SYNTHETASE"/>
    <property type="match status" value="1"/>
</dbReference>
<evidence type="ECO:0000256" key="2">
    <source>
        <dbReference type="ARBA" id="ARBA00022450"/>
    </source>
</evidence>
<feature type="domain" description="Carrier" evidence="7">
    <location>
        <begin position="1870"/>
        <end position="1945"/>
    </location>
</feature>
<dbReference type="Pfam" id="PF00550">
    <property type="entry name" value="PP-binding"/>
    <property type="match status" value="2"/>
</dbReference>
<gene>
    <name evidence="9" type="ORF">ACFPPD_20420</name>
</gene>
<evidence type="ECO:0000256" key="3">
    <source>
        <dbReference type="ARBA" id="ARBA00022553"/>
    </source>
</evidence>
<dbReference type="InterPro" id="IPR018201">
    <property type="entry name" value="Ketoacyl_synth_AS"/>
</dbReference>
<dbReference type="Pfam" id="PF00501">
    <property type="entry name" value="AMP-binding"/>
    <property type="match status" value="1"/>
</dbReference>
<feature type="compositionally biased region" description="Basic and acidic residues" evidence="6">
    <location>
        <begin position="751"/>
        <end position="760"/>
    </location>
</feature>
<dbReference type="SUPFAM" id="SSF56801">
    <property type="entry name" value="Acetyl-CoA synthetase-like"/>
    <property type="match status" value="1"/>
</dbReference>
<feature type="region of interest" description="Disordered" evidence="6">
    <location>
        <begin position="747"/>
        <end position="771"/>
    </location>
</feature>
<dbReference type="InterPro" id="IPR010037">
    <property type="entry name" value="FkbH_domain"/>
</dbReference>
<dbReference type="Gene3D" id="3.40.50.1110">
    <property type="entry name" value="SGNH hydrolase"/>
    <property type="match status" value="1"/>
</dbReference>
<dbReference type="Proteomes" id="UP001596105">
    <property type="component" value="Unassembled WGS sequence"/>
</dbReference>
<dbReference type="NCBIfam" id="TIGR01681">
    <property type="entry name" value="HAD-SF-IIIC"/>
    <property type="match status" value="1"/>
</dbReference>
<comment type="cofactor">
    <cofactor evidence="1">
        <name>pantetheine 4'-phosphate</name>
        <dbReference type="ChEBI" id="CHEBI:47942"/>
    </cofactor>
</comment>
<dbReference type="InterPro" id="IPR042099">
    <property type="entry name" value="ANL_N_sf"/>
</dbReference>
<protein>
    <submittedName>
        <fullName evidence="9">HAD-IIIC family phosphatase</fullName>
    </submittedName>
</protein>
<dbReference type="InterPro" id="IPR023213">
    <property type="entry name" value="CAT-like_dom_sf"/>
</dbReference>
<dbReference type="EMBL" id="JBHSMH010000088">
    <property type="protein sequence ID" value="MFC5471058.1"/>
    <property type="molecule type" value="Genomic_DNA"/>
</dbReference>
<evidence type="ECO:0000259" key="8">
    <source>
        <dbReference type="PROSITE" id="PS52004"/>
    </source>
</evidence>
<proteinExistence type="predicted"/>
<feature type="region of interest" description="Disordered" evidence="6">
    <location>
        <begin position="1"/>
        <end position="21"/>
    </location>
</feature>
<evidence type="ECO:0000313" key="10">
    <source>
        <dbReference type="Proteomes" id="UP001596105"/>
    </source>
</evidence>
<feature type="domain" description="Carrier" evidence="7">
    <location>
        <begin position="671"/>
        <end position="746"/>
    </location>
</feature>
<dbReference type="Gene3D" id="3.40.50.1000">
    <property type="entry name" value="HAD superfamily/HAD-like"/>
    <property type="match status" value="1"/>
</dbReference>
<dbReference type="InterPro" id="IPR000873">
    <property type="entry name" value="AMP-dep_synth/lig_dom"/>
</dbReference>
<dbReference type="InterPro" id="IPR006162">
    <property type="entry name" value="Ppantetheine_attach_site"/>
</dbReference>
<dbReference type="Pfam" id="PF22621">
    <property type="entry name" value="CurL-like_PKS_C"/>
    <property type="match status" value="1"/>
</dbReference>
<dbReference type="InterPro" id="IPR001242">
    <property type="entry name" value="Condensation_dom"/>
</dbReference>
<evidence type="ECO:0000259" key="7">
    <source>
        <dbReference type="PROSITE" id="PS50075"/>
    </source>
</evidence>
<dbReference type="InterPro" id="IPR036412">
    <property type="entry name" value="HAD-like_sf"/>
</dbReference>
<dbReference type="InterPro" id="IPR016039">
    <property type="entry name" value="Thiolase-like"/>
</dbReference>
<keyword evidence="10" id="KW-1185">Reference proteome</keyword>
<dbReference type="SUPFAM" id="SSF56784">
    <property type="entry name" value="HAD-like"/>
    <property type="match status" value="1"/>
</dbReference>
<dbReference type="InterPro" id="IPR020806">
    <property type="entry name" value="PKS_PP-bd"/>
</dbReference>
<dbReference type="SUPFAM" id="SSF52777">
    <property type="entry name" value="CoA-dependent acyltransferases"/>
    <property type="match status" value="4"/>
</dbReference>
<dbReference type="PANTHER" id="PTHR45527:SF14">
    <property type="entry name" value="PLIPASTATIN SYNTHASE SUBUNIT B"/>
    <property type="match status" value="1"/>
</dbReference>
<sequence length="2511" mass="277616">MLGNAWWEGVGASDERTETVEETSHRDIAVIGMAVRLPKADDVRELWDRVAGRFDAVGPFPASRRKDVESLLSGTKLPGGTASYYDGAYLDEIDKFDCRFFRLSPKEAALMSPNQRLWLETAWSAIEDAGYGGRKLAGSRTGVYIGYNGDAFHDYKRLIAERDPASLSLAIPGNLSSIVAGRISYLLDLKGPAMTLDTACSSSLVALHLAVQALRGGECEQALVGGVKTYLLPVDMGIRIGIESSDFRARTFDDSSSGTGGGEGAAAVLLKPLGKALRDRDAVYAVIKGSAINQDGASIGITAPNGRAQEEAIVRAWQDADIDPETIGYIEAHGTGTRLGDPIEIDGMTRAFERYTDRKQFCAVGSVKTNYGHLDTAAGIVGLVKTALALQHRQLPPMLHFREPNRDIPFADSPVYVSDVLRSWDGGESSSPLRAGVSSFGMSGTNAHAVLEEAPLTEGRPLAEDDGRLWTLALSAKTETALIRMAGSYARFLEEPGGQAVSLRDFCYTANTGRGHYEYRAALTAGSPGELREKLRMLEEALRNPQTSLGLGGWGSVRSLDGIWLGRTDGAAIPMLVEVEEALTFSPEKLCRTYAEGGSWDWETLYAEEDCRKIHLPAYPFDRTRCWVEEEASSFAHYRYPEQSADDIAAMASTAVDPSKRTVRLTGRAEDEYSVTELAVAGAWGSALGFTEIGIGDHYYELGGDSILALRIVGQLSERFGREIGIADLMRHPTVAALSAYIDGDATSSEGRTKAERSGEDTGEETPVSAVPDVHPLSRAQLRIFLASQLAGAELRHHMPLAYAVDGPLDAERLRAAFVKLAERHESLRTTFEWSDEGEPRQRIQPFPVVQVEQSRVDSEAEWPSFAASFVRSFDLSRLPLFRVGVATASPDRHLLLLDTHHLISDGASLALLLQEMTALYDGRALTPKNADYRDFVRWQREQADSPAMRKQRAYWLEEALAGPLPQLRLPLDFPRPKTKTSAGGIFRFTIRTELVEGLQRLAKGRQVSLHTVLFSLYSLLMRRYADQEELIVGSLVNGRDQADFRQTVGVFINFLPVRIRVRKDVSFGDVLDEVQRRTLDAYANGQFPFDEMASALNAGANRSRNPLYDTMLVFHNHAAGGERFVSGGLAFSEYALGRDTSALDVKLDLFPGSGGELRGVIEYDAGLFREATIARLSEHFVELAAAMAEDPDSPVGSIRLFEAEEEADLDRRRKLNDGPLPESKRRLDVRIASTFTSEPVAKPLRRWLGQFGIQPRLTFAPYNQIVQHLLNDESASAEDAAATVLLIRPEDWHNSDNAASADDGLDRLDADLDRIFRLIGERSNNGPHFVALMPFAENGPYGRLPEETVRQFRDRLEARAAAAANASLLDFADTAARYRVHRAYDPVADEEGRIPYTEEYFAAIGTEIARALIGANGHPFKVIVVDADNTLWRGVCGEDGPTGVTVSPSYAAFQQLLLRKRGEGMLLALCSKNNEADLWDVFDRNPGMVLRKEHFSAWRVNWNAKPDNVLSLAEELNLGLDSLIFVDDNAAECLGMMAECPEVLTLKLPEEDEMPAFLARVWAWDRLRVTDEDRMRAANYEAERRRQEAARPEVTLEDYLQSLGLKISMRPLAPEEVERAAQLTVRTNQFNLNGVRRTEKDIRGLMQADGAFVRIVEAADRYGEYGRIGLVSATVQGSALVVDAFLLSCRVLGRGVEQAVCAGLKRFALSRGCTELRAAFRRTAKNRPFERFLEESGWMKSEAAGQEAGEIGEIGEAVPFAILLSQVADVPKHVAYYEGISFATEEAYGQTAAGEPERGPYLPVRESGPAESGIKTYDWLLPFDNEERLLHRAYLLPLRYPEASDVVALPDADGHSEEGSRDPKSVYEAPADETEAAVARLWEKLLGGGPYGRNDHFFDAGGDSLQAASLVSFLVRTFGRRVTLADLFDNARLKQMAALLTGDGDAKLLEEGAIPNAPEAELYPVSSAQRRMYFLQQFEPEGTAYNIPTVLMLTGEIDREKLRRAFRQLEERHEALRTSFVLVDGEPYQRIGAPADIELAEWEVEDGTSVIDGTVGEPLKEALRAFVRPFDLHRAPLFRVGLFRLTENRHAMAFDIHHIVADGVSVNVLMEDFLRLYGGYVLSPPRLQYKDYAVWQRSEKETARREEQLQSWLERFAGPIPKLELPADHPRPSVKSTEGSQLVVSLGKEQTDALNRLAQQTGATPFMVLLSAYAAWLMKLSGQSYVVIGTPVAGRVHPDTEKTVGVFVNPLALRIAADPGHTFERLLAVVKEETLRALERQEAPFEDVVERLRVERDLSRNPLFDTMFSMLNMAHADLSAADIAVKPVPFDFGVSQFDIGLSALEEEDGLALTVQYASKVFRAETMKRWVEAFRILLLGIVEQPAARLADIGLLSDEGRRQVVEAFNDTKAAYPEELTLPEMFRRQAERTPERTAAAFEAERLTYRELDERANRIAWTLLDAGLAPEQPVGLMAERSPEMLAGLLGILKAGGAYVPLPPEFPEERLRFMA</sequence>
<evidence type="ECO:0000256" key="6">
    <source>
        <dbReference type="SAM" id="MobiDB-lite"/>
    </source>
</evidence>
<dbReference type="SMART" id="SM00825">
    <property type="entry name" value="PKS_KS"/>
    <property type="match status" value="1"/>
</dbReference>
<dbReference type="InterPro" id="IPR009081">
    <property type="entry name" value="PP-bd_ACP"/>
</dbReference>
<dbReference type="InterPro" id="IPR014030">
    <property type="entry name" value="Ketoacyl_synth_N"/>
</dbReference>
<reference evidence="10" key="1">
    <citation type="journal article" date="2019" name="Int. J. Syst. Evol. Microbiol.">
        <title>The Global Catalogue of Microorganisms (GCM) 10K type strain sequencing project: providing services to taxonomists for standard genome sequencing and annotation.</title>
        <authorList>
            <consortium name="The Broad Institute Genomics Platform"/>
            <consortium name="The Broad Institute Genome Sequencing Center for Infectious Disease"/>
            <person name="Wu L."/>
            <person name="Ma J."/>
        </authorList>
    </citation>
    <scope>NUCLEOTIDE SEQUENCE [LARGE SCALE GENOMIC DNA]</scope>
    <source>
        <strain evidence="10">CCUG 57113</strain>
    </source>
</reference>
<name>A0ABW0LYV8_9BACL</name>
<dbReference type="PROSITE" id="PS50075">
    <property type="entry name" value="CARRIER"/>
    <property type="match status" value="2"/>
</dbReference>
<keyword evidence="2" id="KW-0596">Phosphopantetheine</keyword>
<dbReference type="Gene3D" id="3.30.559.10">
    <property type="entry name" value="Chloramphenicol acetyltransferase-like domain"/>
    <property type="match status" value="2"/>
</dbReference>
<dbReference type="Gene3D" id="1.10.1240.100">
    <property type="match status" value="1"/>
</dbReference>
<dbReference type="Gene3D" id="3.40.47.10">
    <property type="match status" value="1"/>
</dbReference>
<dbReference type="CDD" id="cd19531">
    <property type="entry name" value="LCL_NRPS-like"/>
    <property type="match status" value="2"/>
</dbReference>
<dbReference type="PROSITE" id="PS52004">
    <property type="entry name" value="KS3_2"/>
    <property type="match status" value="1"/>
</dbReference>
<feature type="domain" description="Ketosynthase family 3 (KS3)" evidence="8">
    <location>
        <begin position="25"/>
        <end position="453"/>
    </location>
</feature>
<dbReference type="PROSITE" id="PS00012">
    <property type="entry name" value="PHOSPHOPANTETHEINE"/>
    <property type="match status" value="1"/>
</dbReference>
<dbReference type="Gene3D" id="1.10.1200.10">
    <property type="entry name" value="ACP-like"/>
    <property type="match status" value="2"/>
</dbReference>
<dbReference type="InterPro" id="IPR036736">
    <property type="entry name" value="ACP-like_sf"/>
</dbReference>
<dbReference type="InterPro" id="IPR010033">
    <property type="entry name" value="HAD_SF_ppase_IIIC"/>
</dbReference>
<feature type="non-terminal residue" evidence="9">
    <location>
        <position position="2511"/>
    </location>
</feature>
<dbReference type="Gene3D" id="3.30.559.30">
    <property type="entry name" value="Nonribosomal peptide synthetase, condensation domain"/>
    <property type="match status" value="2"/>
</dbReference>
<dbReference type="InterPro" id="IPR014031">
    <property type="entry name" value="Ketoacyl_synth_C"/>
</dbReference>
<keyword evidence="5" id="KW-0045">Antibiotic biosynthesis</keyword>
<comment type="caution">
    <text evidence="9">The sequence shown here is derived from an EMBL/GenBank/DDBJ whole genome shotgun (WGS) entry which is preliminary data.</text>
</comment>
<dbReference type="Pfam" id="PF00668">
    <property type="entry name" value="Condensation"/>
    <property type="match status" value="2"/>
</dbReference>
<dbReference type="InterPro" id="IPR036514">
    <property type="entry name" value="SGNH_hydro_sf"/>
</dbReference>
<evidence type="ECO:0000256" key="1">
    <source>
        <dbReference type="ARBA" id="ARBA00001957"/>
    </source>
</evidence>
<dbReference type="SUPFAM" id="SSF53901">
    <property type="entry name" value="Thiolase-like"/>
    <property type="match status" value="1"/>
</dbReference>
<keyword evidence="3" id="KW-0597">Phosphoprotein</keyword>
<dbReference type="InterPro" id="IPR020841">
    <property type="entry name" value="PKS_Beta-ketoAc_synthase_dom"/>
</dbReference>
<dbReference type="CDD" id="cd00833">
    <property type="entry name" value="PKS"/>
    <property type="match status" value="1"/>
</dbReference>